<dbReference type="GO" id="GO:0004766">
    <property type="term" value="F:spermidine synthase activity"/>
    <property type="evidence" value="ECO:0007669"/>
    <property type="project" value="UniProtKB-EC"/>
</dbReference>
<keyword evidence="2" id="KW-1185">Reference proteome</keyword>
<dbReference type="AlphaFoldDB" id="A0A7Y9LV59"/>
<dbReference type="NCBIfam" id="NF037959">
    <property type="entry name" value="MFS_SpdSyn"/>
    <property type="match status" value="1"/>
</dbReference>
<comment type="caution">
    <text evidence="1">The sequence shown here is derived from an EMBL/GenBank/DDBJ whole genome shotgun (WGS) entry which is preliminary data.</text>
</comment>
<dbReference type="SUPFAM" id="SSF53335">
    <property type="entry name" value="S-adenosyl-L-methionine-dependent methyltransferases"/>
    <property type="match status" value="1"/>
</dbReference>
<gene>
    <name evidence="1" type="ORF">FHU41_002370</name>
</gene>
<dbReference type="RefSeq" id="WP_179389822.1">
    <property type="nucleotide sequence ID" value="NZ_JACBYQ010000002.1"/>
</dbReference>
<dbReference type="EC" id="2.5.1.16" evidence="1"/>
<accession>A0A7Y9LV59</accession>
<evidence type="ECO:0000313" key="2">
    <source>
        <dbReference type="Proteomes" id="UP000521748"/>
    </source>
</evidence>
<organism evidence="1 2">
    <name type="scientific">Psychromicrobium silvestre</name>
    <dbReference type="NCBI Taxonomy" id="1645614"/>
    <lineage>
        <taxon>Bacteria</taxon>
        <taxon>Bacillati</taxon>
        <taxon>Actinomycetota</taxon>
        <taxon>Actinomycetes</taxon>
        <taxon>Micrococcales</taxon>
        <taxon>Micrococcaceae</taxon>
        <taxon>Psychromicrobium</taxon>
    </lineage>
</organism>
<keyword evidence="1" id="KW-0808">Transferase</keyword>
<evidence type="ECO:0000313" key="1">
    <source>
        <dbReference type="EMBL" id="NYE96120.1"/>
    </source>
</evidence>
<dbReference type="Proteomes" id="UP000521748">
    <property type="component" value="Unassembled WGS sequence"/>
</dbReference>
<proteinExistence type="predicted"/>
<dbReference type="InterPro" id="IPR029063">
    <property type="entry name" value="SAM-dependent_MTases_sf"/>
</dbReference>
<dbReference type="Pfam" id="PF01564">
    <property type="entry name" value="Spermine_synth"/>
    <property type="match status" value="1"/>
</dbReference>
<dbReference type="CDD" id="cd02440">
    <property type="entry name" value="AdoMet_MTases"/>
    <property type="match status" value="1"/>
</dbReference>
<name>A0A7Y9LV59_9MICC</name>
<dbReference type="Gene3D" id="3.40.50.150">
    <property type="entry name" value="Vaccinia Virus protein VP39"/>
    <property type="match status" value="1"/>
</dbReference>
<protein>
    <submittedName>
        <fullName evidence="1">Spermidine synthase</fullName>
        <ecNumber evidence="1">2.5.1.16</ecNumber>
    </submittedName>
</protein>
<reference evidence="1 2" key="1">
    <citation type="submission" date="2020-07" db="EMBL/GenBank/DDBJ databases">
        <title>Sequencing the genomes of 1000 actinobacteria strains.</title>
        <authorList>
            <person name="Klenk H.-P."/>
        </authorList>
    </citation>
    <scope>NUCLEOTIDE SEQUENCE [LARGE SCALE GENOMIC DNA]</scope>
    <source>
        <strain evidence="1 2">DSM 102047</strain>
    </source>
</reference>
<dbReference type="EMBL" id="JACBYQ010000002">
    <property type="protein sequence ID" value="NYE96120.1"/>
    <property type="molecule type" value="Genomic_DNA"/>
</dbReference>
<sequence length="271" mass="29344">MVKAAEPKPVPGEYSIDTGLAELEPEPGNPDSWLLKINGMQSSHIDLADPLRLEFEYMRWIVSLIEDRWSQSSRVRALHLGGGACSVARYLVAKFPDSRNTVVEIDAALANYVREWFGLPKAPLLKIRVGEAREVTTALSAGSRDVIIRDVFSGRFTPGPLLTEEFVAEVKRVLSTDGIYLLNCGDAPSLANARREAATVAAAFAHTAIIADPPMLKGRRFGNIVLAGSDAPLATGAGLPRALLAGAMPATLWDDAQVRAFARSHQPFKDQ</sequence>